<protein>
    <submittedName>
        <fullName evidence="3">Glucosidase</fullName>
    </submittedName>
</protein>
<dbReference type="Gene3D" id="1.50.10.10">
    <property type="match status" value="1"/>
</dbReference>
<evidence type="ECO:0000313" key="4">
    <source>
        <dbReference type="Proteomes" id="UP000622317"/>
    </source>
</evidence>
<gene>
    <name evidence="3" type="ORF">IEN85_05815</name>
</gene>
<dbReference type="PANTHER" id="PTHR10412">
    <property type="entry name" value="MANNOSYL-OLIGOSACCHARIDE GLUCOSIDASE"/>
    <property type="match status" value="1"/>
</dbReference>
<dbReference type="InterPro" id="IPR004888">
    <property type="entry name" value="Glycoside_hydrolase_63"/>
</dbReference>
<feature type="domain" description="Mannosylglycerate hydrolase MGH1-like glycoside hydrolase" evidence="2">
    <location>
        <begin position="431"/>
        <end position="536"/>
    </location>
</feature>
<reference evidence="3" key="1">
    <citation type="submission" date="2020-09" db="EMBL/GenBank/DDBJ databases">
        <title>Pelagicoccus enzymogenes sp. nov. with an EPS production, isolated from marine sediment.</title>
        <authorList>
            <person name="Feng X."/>
        </authorList>
    </citation>
    <scope>NUCLEOTIDE SEQUENCE</scope>
    <source>
        <strain evidence="3">NFK12</strain>
    </source>
</reference>
<dbReference type="GO" id="GO:0009311">
    <property type="term" value="P:oligosaccharide metabolic process"/>
    <property type="evidence" value="ECO:0007669"/>
    <property type="project" value="InterPro"/>
</dbReference>
<name>A0A927F849_9BACT</name>
<dbReference type="Proteomes" id="UP000622317">
    <property type="component" value="Unassembled WGS sequence"/>
</dbReference>
<dbReference type="InterPro" id="IPR054491">
    <property type="entry name" value="MGH1-like_GH"/>
</dbReference>
<dbReference type="EMBL" id="JACYFG010000006">
    <property type="protein sequence ID" value="MBD5779001.1"/>
    <property type="molecule type" value="Genomic_DNA"/>
</dbReference>
<keyword evidence="4" id="KW-1185">Reference proteome</keyword>
<proteinExistence type="predicted"/>
<feature type="region of interest" description="Disordered" evidence="1">
    <location>
        <begin position="823"/>
        <end position="845"/>
    </location>
</feature>
<evidence type="ECO:0000259" key="2">
    <source>
        <dbReference type="Pfam" id="PF22422"/>
    </source>
</evidence>
<evidence type="ECO:0000256" key="1">
    <source>
        <dbReference type="SAM" id="MobiDB-lite"/>
    </source>
</evidence>
<comment type="caution">
    <text evidence="3">The sequence shown here is derived from an EMBL/GenBank/DDBJ whole genome shotgun (WGS) entry which is preliminary data.</text>
</comment>
<dbReference type="GO" id="GO:0004573">
    <property type="term" value="F:Glc3Man9GlcNAc2 oligosaccharide glucosidase activity"/>
    <property type="evidence" value="ECO:0007669"/>
    <property type="project" value="InterPro"/>
</dbReference>
<dbReference type="PANTHER" id="PTHR10412:SF10">
    <property type="entry name" value="GLYCOSYL HYDROLASE FAMILY 63 C-TERMINAL DOMAIN-CONTAINING PROTEIN"/>
    <property type="match status" value="1"/>
</dbReference>
<dbReference type="AlphaFoldDB" id="A0A927F849"/>
<feature type="compositionally biased region" description="Basic and acidic residues" evidence="1">
    <location>
        <begin position="825"/>
        <end position="843"/>
    </location>
</feature>
<feature type="domain" description="Mannosylglycerate hydrolase MGH1-like glycoside hydrolase" evidence="2">
    <location>
        <begin position="700"/>
        <end position="867"/>
    </location>
</feature>
<accession>A0A927F849</accession>
<dbReference type="InterPro" id="IPR008928">
    <property type="entry name" value="6-hairpin_glycosidase_sf"/>
</dbReference>
<dbReference type="SUPFAM" id="SSF48208">
    <property type="entry name" value="Six-hairpin glycosidases"/>
    <property type="match status" value="1"/>
</dbReference>
<evidence type="ECO:0000313" key="3">
    <source>
        <dbReference type="EMBL" id="MBD5779001.1"/>
    </source>
</evidence>
<sequence>MGESEKQRLAEDATREKNWKRWGPYLSERQWGTVREDYSVDGQAWRHFPFEHAHLRAYRWGEDGIAGFCDREGRLCLAPAFWNGADPIIKERLFGLNGEQGNHGEDCKEHYYYLDSTPTHTYSKALYKYPQREFPYEQLRQENAKRGLKDPEFELSDTDAFDENRYFDIHIEYAKGSPNDLLMRLTITNRGPDTAPIAVLPKLWFRNTWIWGCEHEGCSLKPSIQFNKPNTLDLEREGLGPFHFAAGTASDGTEPVIGIAENETASKALYGVDNYTPYTKDSFHRWIIDRDENAVMQRKGKGTLAMARYELEIPAGQSVTVPVRLYAASETPDEIHGHSFDQTFATAQTQAEQFWNDTLTPEVEEETRELQRNAYAGLLWTKQFYHYSVHDWLKGDSDVAHAPPARKQGRNRNWEHLFNKDILSMPDKWEYPWYAAWDTAFHMLPFAEVDPDFAKSQLLLFLREWYMHPNGQLPAYEWALDDVNPPTHAWACWEVYIQGRDRGEPDIDFLKRAFSKLLINFTWWVNRKDPQGRNLFGGGFLGLDNIGLFDRSKPLPGGAVLNQADGTAWMAFYCSKMLSIALELAHTDKTYSDLASKFFEHFMSICEAANHLTHGGLWDEQDGFYYDEIEYPDGSRTPLRVRSVVGLLPIIASLSLPQETLDELPGFRKRMDWYLNNRKDITRFVEALPSSSTGQTRLLALPNRERLTRLLSYLFDENEFLSPFGIRSLSRIHESHPYSTSINGDSFELRYCPGDSDTYLFGGNSNWRGPIWFPVNYLLIEALDRYHKAYGDSFQIEFPTGSGQYRTLEYCAQELRRRLTRLFKRNSDGRRPAQGPEPHKLDENEPPLFYEFFNPETGKGHGASHQTGWTALVATLVKEIHREKLQ</sequence>
<organism evidence="3 4">
    <name type="scientific">Pelagicoccus enzymogenes</name>
    <dbReference type="NCBI Taxonomy" id="2773457"/>
    <lineage>
        <taxon>Bacteria</taxon>
        <taxon>Pseudomonadati</taxon>
        <taxon>Verrucomicrobiota</taxon>
        <taxon>Opitutia</taxon>
        <taxon>Puniceicoccales</taxon>
        <taxon>Pelagicoccaceae</taxon>
        <taxon>Pelagicoccus</taxon>
    </lineage>
</organism>
<dbReference type="InterPro" id="IPR012341">
    <property type="entry name" value="6hp_glycosidase-like_sf"/>
</dbReference>
<dbReference type="Pfam" id="PF22422">
    <property type="entry name" value="MGH1-like_GH"/>
    <property type="match status" value="2"/>
</dbReference>